<sequence>MKSKINKKLESAFANSCVRNILIDELNAFPLWYYCMKDMIRIKESANMMGGSYFNRNDIKYTSKRAGRWITHIFSKKYQDNTDVLFISRDRFVKIESVSDNLVSDSLFFSIISELSTQHPDINLNLLCKASPPKNLNIKAVNVDSYTKFSDLLNSAFFSVKKIIQWRINKYYLANRMNPDKSIDSHILYSLDSFFSLVNLGYYSIVDYCYYNALKKLNPRVVISNDDVLQFKPRSKNNYLKFITLQSSTISPSNETYQRKFIHEFGSESIRSDYFICQGEYFKKLKDYSNTSKKVVVMGQPRYDILAHASEIYDKSKIVMDLGLDPNKKIILWCTQTHGMSSEENISSINAVYNTMTSLKDEVQLVIKLHPSEDQDAPLYYDNTSYKPVILKKDVDTNALLYSCEMMITKNSTTAMEAVILNKPVIVLNLSGDPDQVNFVSEGVALGVYDQVDLFSATKKILDDNSILHEKREEYIKKYLYKIDGKATERVVNLIISLLDESKS</sequence>
<organism evidence="1 2">
    <name type="scientific">Methanogenium marinum</name>
    <dbReference type="NCBI Taxonomy" id="348610"/>
    <lineage>
        <taxon>Archaea</taxon>
        <taxon>Methanobacteriati</taxon>
        <taxon>Methanobacteriota</taxon>
        <taxon>Stenosarchaea group</taxon>
        <taxon>Methanomicrobia</taxon>
        <taxon>Methanomicrobiales</taxon>
        <taxon>Methanomicrobiaceae</taxon>
        <taxon>Methanogenium</taxon>
    </lineage>
</organism>
<dbReference type="InterPro" id="IPR007554">
    <property type="entry name" value="Glycerophosphate_synth"/>
</dbReference>
<comment type="caution">
    <text evidence="1">The sequence shown here is derived from an EMBL/GenBank/DDBJ whole genome shotgun (WGS) entry which is preliminary data.</text>
</comment>
<evidence type="ECO:0000313" key="1">
    <source>
        <dbReference type="EMBL" id="MDE4907281.1"/>
    </source>
</evidence>
<dbReference type="InterPro" id="IPR029767">
    <property type="entry name" value="WecB-like"/>
</dbReference>
<dbReference type="AlphaFoldDB" id="A0A9Q4KU49"/>
<dbReference type="GO" id="GO:0047355">
    <property type="term" value="F:CDP-glycerol glycerophosphotransferase activity"/>
    <property type="evidence" value="ECO:0007669"/>
    <property type="project" value="InterPro"/>
</dbReference>
<dbReference type="PANTHER" id="PTHR43174">
    <property type="entry name" value="UDP-N-ACETYLGLUCOSAMINE 2-EPIMERASE"/>
    <property type="match status" value="1"/>
</dbReference>
<name>A0A9Q4KU49_9EURY</name>
<proteinExistence type="predicted"/>
<dbReference type="EMBL" id="JAKELO010000002">
    <property type="protein sequence ID" value="MDE4907281.1"/>
    <property type="molecule type" value="Genomic_DNA"/>
</dbReference>
<dbReference type="Pfam" id="PF04464">
    <property type="entry name" value="Glyphos_transf"/>
    <property type="match status" value="1"/>
</dbReference>
<dbReference type="Gene3D" id="3.40.50.12580">
    <property type="match status" value="1"/>
</dbReference>
<evidence type="ECO:0000313" key="2">
    <source>
        <dbReference type="Proteomes" id="UP001143747"/>
    </source>
</evidence>
<reference evidence="1" key="1">
    <citation type="submission" date="2022-01" db="EMBL/GenBank/DDBJ databases">
        <title>Draft genome of Methanogenium marinum DSM 15558.</title>
        <authorList>
            <person name="Chen S.-C."/>
            <person name="You Y.-T."/>
        </authorList>
    </citation>
    <scope>NUCLEOTIDE SEQUENCE</scope>
    <source>
        <strain evidence="1">DSM 15558</strain>
    </source>
</reference>
<dbReference type="SUPFAM" id="SSF53756">
    <property type="entry name" value="UDP-Glycosyltransferase/glycogen phosphorylase"/>
    <property type="match status" value="1"/>
</dbReference>
<dbReference type="InterPro" id="IPR043148">
    <property type="entry name" value="TagF_C"/>
</dbReference>
<protein>
    <submittedName>
        <fullName evidence="1">CDP-glycerol glycerophosphotransferase family protein</fullName>
    </submittedName>
</protein>
<dbReference type="Proteomes" id="UP001143747">
    <property type="component" value="Unassembled WGS sequence"/>
</dbReference>
<keyword evidence="2" id="KW-1185">Reference proteome</keyword>
<dbReference type="RefSeq" id="WP_274923941.1">
    <property type="nucleotide sequence ID" value="NZ_JAKELO010000002.1"/>
</dbReference>
<gene>
    <name evidence="1" type="ORF">L0665_01400</name>
</gene>
<dbReference type="GO" id="GO:0016020">
    <property type="term" value="C:membrane"/>
    <property type="evidence" value="ECO:0007669"/>
    <property type="project" value="InterPro"/>
</dbReference>
<dbReference type="PANTHER" id="PTHR43174:SF1">
    <property type="entry name" value="UDP-N-ACETYLGLUCOSAMINE 2-EPIMERASE"/>
    <property type="match status" value="1"/>
</dbReference>
<accession>A0A9Q4KU49</accession>